<proteinExistence type="predicted"/>
<dbReference type="PANTHER" id="PTHR11614">
    <property type="entry name" value="PHOSPHOLIPASE-RELATED"/>
    <property type="match status" value="1"/>
</dbReference>
<dbReference type="Pfam" id="PF12146">
    <property type="entry name" value="Hydrolase_4"/>
    <property type="match status" value="1"/>
</dbReference>
<organism evidence="4 5">
    <name type="scientific">Plasmodium ovale wallikeri</name>
    <dbReference type="NCBI Taxonomy" id="864142"/>
    <lineage>
        <taxon>Eukaryota</taxon>
        <taxon>Sar</taxon>
        <taxon>Alveolata</taxon>
        <taxon>Apicomplexa</taxon>
        <taxon>Aconoidasida</taxon>
        <taxon>Haemosporida</taxon>
        <taxon>Plasmodiidae</taxon>
        <taxon>Plasmodium</taxon>
        <taxon>Plasmodium (Plasmodium)</taxon>
    </lineage>
</organism>
<dbReference type="InterPro" id="IPR006494">
    <property type="entry name" value="PST_A"/>
</dbReference>
<evidence type="ECO:0000313" key="6">
    <source>
        <dbReference type="Proteomes" id="UP000078555"/>
    </source>
</evidence>
<dbReference type="AlphaFoldDB" id="A0A1A9AKU6"/>
<dbReference type="InterPro" id="IPR022742">
    <property type="entry name" value="Hydrolase_4"/>
</dbReference>
<feature type="transmembrane region" description="Helical" evidence="1">
    <location>
        <begin position="37"/>
        <end position="55"/>
    </location>
</feature>
<dbReference type="EMBL" id="FLRD01000040">
    <property type="protein sequence ID" value="SBT32559.1"/>
    <property type="molecule type" value="Genomic_DNA"/>
</dbReference>
<keyword evidence="1" id="KW-0812">Transmembrane</keyword>
<evidence type="ECO:0000259" key="2">
    <source>
        <dbReference type="Pfam" id="PF12146"/>
    </source>
</evidence>
<dbReference type="SUPFAM" id="SSF53474">
    <property type="entry name" value="alpha/beta-Hydrolases"/>
    <property type="match status" value="1"/>
</dbReference>
<evidence type="ECO:0000313" key="4">
    <source>
        <dbReference type="EMBL" id="SBT56845.1"/>
    </source>
</evidence>
<feature type="domain" description="Serine aminopeptidase S33" evidence="2">
    <location>
        <begin position="91"/>
        <end position="342"/>
    </location>
</feature>
<reference evidence="4" key="2">
    <citation type="submission" date="2016-05" db="EMBL/GenBank/DDBJ databases">
        <authorList>
            <person name="Lavstsen T."/>
            <person name="Jespersen J.S."/>
        </authorList>
    </citation>
    <scope>NUCLEOTIDE SEQUENCE [LARGE SCALE GENOMIC DNA]</scope>
</reference>
<dbReference type="InterPro" id="IPR051044">
    <property type="entry name" value="MAG_DAG_Lipase"/>
</dbReference>
<accession>A0A1A9AKU6</accession>
<dbReference type="Proteomes" id="UP000078550">
    <property type="component" value="Unassembled WGS sequence"/>
</dbReference>
<gene>
    <name evidence="3" type="ORF">POVWA1_012680</name>
    <name evidence="4" type="ORF">POVWA2_075610</name>
</gene>
<evidence type="ECO:0000256" key="1">
    <source>
        <dbReference type="SAM" id="Phobius"/>
    </source>
</evidence>
<dbReference type="NCBIfam" id="TIGR01607">
    <property type="entry name" value="PST-A"/>
    <property type="match status" value="1"/>
</dbReference>
<keyword evidence="1" id="KW-0472">Membrane</keyword>
<reference evidence="5 6" key="1">
    <citation type="submission" date="2016-05" db="EMBL/GenBank/DDBJ databases">
        <authorList>
            <person name="Naeem Raeece"/>
        </authorList>
    </citation>
    <scope>NUCLEOTIDE SEQUENCE [LARGE SCALE GENOMIC DNA]</scope>
</reference>
<dbReference type="InterPro" id="IPR029058">
    <property type="entry name" value="AB_hydrolase_fold"/>
</dbReference>
<evidence type="ECO:0000313" key="3">
    <source>
        <dbReference type="EMBL" id="SBT32559.1"/>
    </source>
</evidence>
<keyword evidence="1" id="KW-1133">Transmembrane helix</keyword>
<keyword evidence="6" id="KW-1185">Reference proteome</keyword>
<dbReference type="Gene3D" id="3.40.50.1820">
    <property type="entry name" value="alpha/beta hydrolase"/>
    <property type="match status" value="1"/>
</dbReference>
<name>A0A1A9AKU6_PLAOA</name>
<evidence type="ECO:0000313" key="5">
    <source>
        <dbReference type="Proteomes" id="UP000078550"/>
    </source>
</evidence>
<dbReference type="Proteomes" id="UP000078555">
    <property type="component" value="Unassembled WGS sequence"/>
</dbReference>
<protein>
    <submittedName>
        <fullName evidence="4">PST-A protein</fullName>
    </submittedName>
</protein>
<sequence length="367" mass="42346">MVENELYDEGIEVRTRRSDGTPRRDSFFNKDGLLIRAYGWLVKNAIGIIILIHGIKAHTRLAFLRHNVEIVSNDKAILKDKDNYYLYNDSWIEHFNKKGYSVYGLDLQGHGLSDGWENLSFNIKNFDDFAYDVIHYISKIHDTPELGDKRDCIIPRSSSDVGNRDLLPVYIIGLSMGGNIALRTLQILGKLNDRKTRLNIKGCISLSGMISIEQLPSPNSYTYKSFFLPISKFVANCVPTLRLISKYPYKIHPYIKDIINFDKIRSNKEITCRFGYELLRAMYNLDKDMEHIPKDIPILFVHSKDDCLCYYGGAVSFYNRLDVDKKELHTVENMDHMLVWEPGNEEILKKIVQWLTSLSAGMETSKV</sequence>
<dbReference type="EMBL" id="FLRE01001594">
    <property type="protein sequence ID" value="SBT56845.1"/>
    <property type="molecule type" value="Genomic_DNA"/>
</dbReference>